<keyword evidence="13" id="KW-0472">Membrane</keyword>
<dbReference type="GO" id="GO:0006364">
    <property type="term" value="P:rRNA processing"/>
    <property type="evidence" value="ECO:0007669"/>
    <property type="project" value="InterPro"/>
</dbReference>
<evidence type="ECO:0000256" key="8">
    <source>
        <dbReference type="ARBA" id="ARBA00022723"/>
    </source>
</evidence>
<evidence type="ECO:0000313" key="17">
    <source>
        <dbReference type="Proteomes" id="UP000092445"/>
    </source>
</evidence>
<dbReference type="NCBIfam" id="TIGR00043">
    <property type="entry name" value="rRNA maturation RNase YbeY"/>
    <property type="match status" value="1"/>
</dbReference>
<dbReference type="Pfam" id="PF20154">
    <property type="entry name" value="LNT_N"/>
    <property type="match status" value="1"/>
</dbReference>
<comment type="cofactor">
    <cofactor evidence="1">
        <name>Zn(2+)</name>
        <dbReference type="ChEBI" id="CHEBI:29105"/>
    </cofactor>
</comment>
<evidence type="ECO:0000259" key="15">
    <source>
        <dbReference type="PROSITE" id="PS50263"/>
    </source>
</evidence>
<keyword evidence="12" id="KW-1133">Transmembrane helix</keyword>
<dbReference type="InterPro" id="IPR020549">
    <property type="entry name" value="YbeY_CS"/>
</dbReference>
<dbReference type="EnsemblMetazoa" id="GPAI000785-RA">
    <property type="protein sequence ID" value="GPAI000785-PA"/>
    <property type="gene ID" value="GPAI000785"/>
</dbReference>
<sequence length="266" mass="30434">DLVICNKVIKEEAHQQKKTIDAHWAHIVIHGTLHLLGYDHRFLIGAPSIWFFTEFLRGKIFTGFPWLELGYSQIDGPLKGIAPIFGVSGISYIIMIISDRKLKLRRSVLITGITSFYKSGYYNSIMLLGNNHSYKYNLTHNLTQGEYLQPQLNISDFYFTPAICYEIIFSEKIRANIQSNTDFLLTVSNDVWFGNTIGPWQHLQMARMRALETGKSLICSTTLCKPTTLFLFEIRINLTPCVFLPTIFTSDTLMRTNVPESVIIII</sequence>
<dbReference type="PANTHER" id="PTHR38686">
    <property type="entry name" value="APOLIPOPROTEIN N-ACYLTRANSFERASE"/>
    <property type="match status" value="1"/>
</dbReference>
<dbReference type="GO" id="GO:0042158">
    <property type="term" value="P:lipoprotein biosynthetic process"/>
    <property type="evidence" value="ECO:0007669"/>
    <property type="project" value="InterPro"/>
</dbReference>
<keyword evidence="7" id="KW-0540">Nuclease</keyword>
<evidence type="ECO:0000256" key="9">
    <source>
        <dbReference type="ARBA" id="ARBA00022759"/>
    </source>
</evidence>
<feature type="domain" description="CN hydrolase" evidence="15">
    <location>
        <begin position="108"/>
        <end position="254"/>
    </location>
</feature>
<dbReference type="GO" id="GO:0016410">
    <property type="term" value="F:N-acyltransferase activity"/>
    <property type="evidence" value="ECO:0007669"/>
    <property type="project" value="InterPro"/>
</dbReference>
<dbReference type="PANTHER" id="PTHR38686:SF1">
    <property type="entry name" value="APOLIPOPROTEIN N-ACYLTRANSFERASE"/>
    <property type="match status" value="1"/>
</dbReference>
<dbReference type="VEuPathDB" id="VectorBase:GPAI000785"/>
<accession>A0A1A9Z1C1</accession>
<dbReference type="GO" id="GO:0005886">
    <property type="term" value="C:plasma membrane"/>
    <property type="evidence" value="ECO:0007669"/>
    <property type="project" value="UniProtKB-SubCell"/>
</dbReference>
<reference evidence="17" key="1">
    <citation type="submission" date="2014-03" db="EMBL/GenBank/DDBJ databases">
        <authorList>
            <person name="Aksoy S."/>
            <person name="Warren W."/>
            <person name="Wilson R.K."/>
        </authorList>
    </citation>
    <scope>NUCLEOTIDE SEQUENCE [LARGE SCALE GENOMIC DNA]</scope>
    <source>
        <strain evidence="17">IAEA</strain>
    </source>
</reference>
<comment type="similarity">
    <text evidence="3">Belongs to the endoribonuclease YbeY family.</text>
</comment>
<dbReference type="GO" id="GO:0046872">
    <property type="term" value="F:metal ion binding"/>
    <property type="evidence" value="ECO:0007669"/>
    <property type="project" value="UniProtKB-KW"/>
</dbReference>
<dbReference type="InterPro" id="IPR023091">
    <property type="entry name" value="MetalPrtase_cat_dom_sf_prd"/>
</dbReference>
<keyword evidence="8" id="KW-0479">Metal-binding</keyword>
<keyword evidence="4" id="KW-1003">Cell membrane</keyword>
<dbReference type="PROSITE" id="PS01306">
    <property type="entry name" value="UPF0054"/>
    <property type="match status" value="1"/>
</dbReference>
<comment type="subcellular location">
    <subcellularLocation>
        <location evidence="2">Cell membrane</location>
        <topology evidence="2">Multi-pass membrane protein</topology>
    </subcellularLocation>
</comment>
<evidence type="ECO:0000313" key="16">
    <source>
        <dbReference type="EnsemblMetazoa" id="GPAI000785-PA"/>
    </source>
</evidence>
<evidence type="ECO:0000256" key="1">
    <source>
        <dbReference type="ARBA" id="ARBA00001947"/>
    </source>
</evidence>
<dbReference type="InterPro" id="IPR004563">
    <property type="entry name" value="Apolipo_AcylTrfase"/>
</dbReference>
<evidence type="ECO:0000256" key="3">
    <source>
        <dbReference type="ARBA" id="ARBA00010875"/>
    </source>
</evidence>
<evidence type="ECO:0000256" key="13">
    <source>
        <dbReference type="ARBA" id="ARBA00023136"/>
    </source>
</evidence>
<evidence type="ECO:0000256" key="2">
    <source>
        <dbReference type="ARBA" id="ARBA00004651"/>
    </source>
</evidence>
<dbReference type="InterPro" id="IPR045378">
    <property type="entry name" value="LNT_N"/>
</dbReference>
<evidence type="ECO:0000256" key="7">
    <source>
        <dbReference type="ARBA" id="ARBA00022722"/>
    </source>
</evidence>
<proteinExistence type="inferred from homology"/>
<keyword evidence="10" id="KW-0378">Hydrolase</keyword>
<dbReference type="GO" id="GO:0004222">
    <property type="term" value="F:metalloendopeptidase activity"/>
    <property type="evidence" value="ECO:0007669"/>
    <property type="project" value="InterPro"/>
</dbReference>
<keyword evidence="9" id="KW-0255">Endonuclease</keyword>
<protein>
    <recommendedName>
        <fullName evidence="15">CN hydrolase domain-containing protein</fullName>
    </recommendedName>
</protein>
<keyword evidence="5" id="KW-0808">Transferase</keyword>
<dbReference type="SUPFAM" id="SSF55486">
    <property type="entry name" value="Metalloproteases ('zincins'), catalytic domain"/>
    <property type="match status" value="1"/>
</dbReference>
<dbReference type="PROSITE" id="PS50263">
    <property type="entry name" value="CN_HYDROLASE"/>
    <property type="match status" value="1"/>
</dbReference>
<dbReference type="AlphaFoldDB" id="A0A1A9Z1C1"/>
<dbReference type="InterPro" id="IPR036526">
    <property type="entry name" value="C-N_Hydrolase_sf"/>
</dbReference>
<keyword evidence="14" id="KW-0012">Acyltransferase</keyword>
<evidence type="ECO:0000256" key="14">
    <source>
        <dbReference type="ARBA" id="ARBA00023315"/>
    </source>
</evidence>
<keyword evidence="11" id="KW-0862">Zinc</keyword>
<dbReference type="STRING" id="7398.A0A1A9Z1C1"/>
<reference evidence="16" key="2">
    <citation type="submission" date="2020-05" db="UniProtKB">
        <authorList>
            <consortium name="EnsemblMetazoa"/>
        </authorList>
    </citation>
    <scope>IDENTIFICATION</scope>
    <source>
        <strain evidence="16">IAEA</strain>
    </source>
</reference>
<organism evidence="16 17">
    <name type="scientific">Glossina pallidipes</name>
    <name type="common">Tsetse fly</name>
    <dbReference type="NCBI Taxonomy" id="7398"/>
    <lineage>
        <taxon>Eukaryota</taxon>
        <taxon>Metazoa</taxon>
        <taxon>Ecdysozoa</taxon>
        <taxon>Arthropoda</taxon>
        <taxon>Hexapoda</taxon>
        <taxon>Insecta</taxon>
        <taxon>Pterygota</taxon>
        <taxon>Neoptera</taxon>
        <taxon>Endopterygota</taxon>
        <taxon>Diptera</taxon>
        <taxon>Brachycera</taxon>
        <taxon>Muscomorpha</taxon>
        <taxon>Hippoboscoidea</taxon>
        <taxon>Glossinidae</taxon>
        <taxon>Glossina</taxon>
    </lineage>
</organism>
<dbReference type="Proteomes" id="UP000092445">
    <property type="component" value="Unassembled WGS sequence"/>
</dbReference>
<dbReference type="Gene3D" id="3.60.110.10">
    <property type="entry name" value="Carbon-nitrogen hydrolase"/>
    <property type="match status" value="1"/>
</dbReference>
<dbReference type="InterPro" id="IPR003010">
    <property type="entry name" value="C-N_Hydrolase"/>
</dbReference>
<evidence type="ECO:0000256" key="10">
    <source>
        <dbReference type="ARBA" id="ARBA00022801"/>
    </source>
</evidence>
<dbReference type="SUPFAM" id="SSF56317">
    <property type="entry name" value="Carbon-nitrogen hydrolase"/>
    <property type="match status" value="1"/>
</dbReference>
<name>A0A1A9Z1C1_GLOPL</name>
<dbReference type="InterPro" id="IPR002036">
    <property type="entry name" value="YbeY"/>
</dbReference>
<evidence type="ECO:0000256" key="4">
    <source>
        <dbReference type="ARBA" id="ARBA00022475"/>
    </source>
</evidence>
<keyword evidence="17" id="KW-1185">Reference proteome</keyword>
<evidence type="ECO:0000256" key="11">
    <source>
        <dbReference type="ARBA" id="ARBA00022833"/>
    </source>
</evidence>
<evidence type="ECO:0000256" key="12">
    <source>
        <dbReference type="ARBA" id="ARBA00022989"/>
    </source>
</evidence>
<evidence type="ECO:0000256" key="6">
    <source>
        <dbReference type="ARBA" id="ARBA00022692"/>
    </source>
</evidence>
<keyword evidence="6" id="KW-0812">Transmembrane</keyword>
<dbReference type="Pfam" id="PF00795">
    <property type="entry name" value="CN_hydrolase"/>
    <property type="match status" value="1"/>
</dbReference>
<dbReference type="GO" id="GO:0004519">
    <property type="term" value="F:endonuclease activity"/>
    <property type="evidence" value="ECO:0007669"/>
    <property type="project" value="UniProtKB-KW"/>
</dbReference>
<evidence type="ECO:0000256" key="5">
    <source>
        <dbReference type="ARBA" id="ARBA00022679"/>
    </source>
</evidence>
<dbReference type="Gene3D" id="3.40.390.30">
    <property type="entry name" value="Metalloproteases ('zincins'), catalytic domain"/>
    <property type="match status" value="1"/>
</dbReference>